<accession>A0A831TFR1</accession>
<organism evidence="5">
    <name type="scientific">Thermorudis peleae</name>
    <dbReference type="NCBI Taxonomy" id="1382356"/>
    <lineage>
        <taxon>Bacteria</taxon>
        <taxon>Pseudomonadati</taxon>
        <taxon>Thermomicrobiota</taxon>
        <taxon>Thermomicrobia</taxon>
        <taxon>Thermomicrobia incertae sedis</taxon>
        <taxon>Thermorudis</taxon>
    </lineage>
</organism>
<dbReference type="Pfam" id="PF01230">
    <property type="entry name" value="HIT"/>
    <property type="match status" value="1"/>
</dbReference>
<dbReference type="InterPro" id="IPR019808">
    <property type="entry name" value="Histidine_triad_CS"/>
</dbReference>
<evidence type="ECO:0000256" key="2">
    <source>
        <dbReference type="PIRSR" id="PIRSR601310-3"/>
    </source>
</evidence>
<dbReference type="Gene3D" id="3.30.428.10">
    <property type="entry name" value="HIT-like"/>
    <property type="match status" value="1"/>
</dbReference>
<dbReference type="SUPFAM" id="SSF54197">
    <property type="entry name" value="HIT-like"/>
    <property type="match status" value="1"/>
</dbReference>
<dbReference type="EMBL" id="DSIY01000183">
    <property type="protein sequence ID" value="HEG91279.1"/>
    <property type="molecule type" value="Genomic_DNA"/>
</dbReference>
<dbReference type="InterPro" id="IPR011146">
    <property type="entry name" value="HIT-like"/>
</dbReference>
<proteinExistence type="predicted"/>
<dbReference type="InterPro" id="IPR001310">
    <property type="entry name" value="Histidine_triad_HIT"/>
</dbReference>
<feature type="domain" description="HIT" evidence="4">
    <location>
        <begin position="34"/>
        <end position="139"/>
    </location>
</feature>
<dbReference type="PROSITE" id="PS51084">
    <property type="entry name" value="HIT_2"/>
    <property type="match status" value="1"/>
</dbReference>
<dbReference type="PANTHER" id="PTHR46648">
    <property type="entry name" value="HIT FAMILY PROTEIN 1"/>
    <property type="match status" value="1"/>
</dbReference>
<evidence type="ECO:0000313" key="5">
    <source>
        <dbReference type="EMBL" id="HEG91279.1"/>
    </source>
</evidence>
<sequence length="173" mass="19246">MPRCQRDRKRVGSGSVEELAAVHPDELPQVPECPFCRIASGEIPAYVVYEDEQTCAFLDHRPLFRGHCLVVPRGHYETLPDLPAELVGPLFQSVQLLAAAVPDAMGADGTFIAVNNRVSQSVPHLHVHVVPRRKGDGLRGFFWPRQRYASEAEMARTRDAIRLAVERALAGRD</sequence>
<dbReference type="AlphaFoldDB" id="A0A831TFR1"/>
<gene>
    <name evidence="5" type="ORF">ENP34_07545</name>
</gene>
<comment type="caution">
    <text evidence="5">The sequence shown here is derived from an EMBL/GenBank/DDBJ whole genome shotgun (WGS) entry which is preliminary data.</text>
</comment>
<evidence type="ECO:0000259" key="4">
    <source>
        <dbReference type="PROSITE" id="PS51084"/>
    </source>
</evidence>
<dbReference type="GO" id="GO:0003824">
    <property type="term" value="F:catalytic activity"/>
    <property type="evidence" value="ECO:0007669"/>
    <property type="project" value="InterPro"/>
</dbReference>
<feature type="short sequence motif" description="Histidine triad motif" evidence="2 3">
    <location>
        <begin position="124"/>
        <end position="128"/>
    </location>
</feature>
<dbReference type="InterPro" id="IPR036265">
    <property type="entry name" value="HIT-like_sf"/>
</dbReference>
<reference evidence="5" key="1">
    <citation type="journal article" date="2020" name="mSystems">
        <title>Genome- and Community-Level Interaction Insights into Carbon Utilization and Element Cycling Functions of Hydrothermarchaeota in Hydrothermal Sediment.</title>
        <authorList>
            <person name="Zhou Z."/>
            <person name="Liu Y."/>
            <person name="Xu W."/>
            <person name="Pan J."/>
            <person name="Luo Z.H."/>
            <person name="Li M."/>
        </authorList>
    </citation>
    <scope>NUCLEOTIDE SEQUENCE [LARGE SCALE GENOMIC DNA]</scope>
    <source>
        <strain evidence="5">SpSt-210</strain>
    </source>
</reference>
<dbReference type="PRINTS" id="PR00332">
    <property type="entry name" value="HISTRIAD"/>
</dbReference>
<dbReference type="PROSITE" id="PS00892">
    <property type="entry name" value="HIT_1"/>
    <property type="match status" value="1"/>
</dbReference>
<dbReference type="GO" id="GO:0009117">
    <property type="term" value="P:nucleotide metabolic process"/>
    <property type="evidence" value="ECO:0007669"/>
    <property type="project" value="TreeGrafter"/>
</dbReference>
<name>A0A831TFR1_9BACT</name>
<evidence type="ECO:0000256" key="3">
    <source>
        <dbReference type="PROSITE-ProRule" id="PRU00464"/>
    </source>
</evidence>
<feature type="active site" description="Tele-AMP-histidine intermediate" evidence="1">
    <location>
        <position position="126"/>
    </location>
</feature>
<protein>
    <submittedName>
        <fullName evidence="5">HIT family protein</fullName>
    </submittedName>
</protein>
<evidence type="ECO:0000256" key="1">
    <source>
        <dbReference type="PIRSR" id="PIRSR601310-1"/>
    </source>
</evidence>
<dbReference type="PANTHER" id="PTHR46648:SF1">
    <property type="entry name" value="ADENOSINE 5'-MONOPHOSPHORAMIDASE HNT1"/>
    <property type="match status" value="1"/>
</dbReference>